<comment type="similarity">
    <text evidence="2 6">Belongs to the peptidase M24B family.</text>
</comment>
<keyword evidence="5" id="KW-0464">Manganese</keyword>
<dbReference type="OrthoDB" id="4215474at2759"/>
<dbReference type="InterPro" id="IPR036005">
    <property type="entry name" value="Creatinase/aminopeptidase-like"/>
</dbReference>
<evidence type="ECO:0000256" key="2">
    <source>
        <dbReference type="ARBA" id="ARBA00008766"/>
    </source>
</evidence>
<dbReference type="GO" id="GO:0006508">
    <property type="term" value="P:proteolysis"/>
    <property type="evidence" value="ECO:0007669"/>
    <property type="project" value="TreeGrafter"/>
</dbReference>
<dbReference type="InterPro" id="IPR000994">
    <property type="entry name" value="Pept_M24"/>
</dbReference>
<dbReference type="SUPFAM" id="SSF53092">
    <property type="entry name" value="Creatinase/prolidase N-terminal domain"/>
    <property type="match status" value="1"/>
</dbReference>
<dbReference type="InterPro" id="IPR001131">
    <property type="entry name" value="Peptidase_M24B_aminopep-P_CS"/>
</dbReference>
<evidence type="ECO:0000313" key="9">
    <source>
        <dbReference type="Proteomes" id="UP000837801"/>
    </source>
</evidence>
<feature type="domain" description="Aminopeptidase P N-terminal" evidence="7">
    <location>
        <begin position="70"/>
        <end position="206"/>
    </location>
</feature>
<keyword evidence="3 6" id="KW-0479">Metal-binding</keyword>
<dbReference type="GO" id="GO:0005739">
    <property type="term" value="C:mitochondrion"/>
    <property type="evidence" value="ECO:0007669"/>
    <property type="project" value="TreeGrafter"/>
</dbReference>
<dbReference type="InterPro" id="IPR029149">
    <property type="entry name" value="Creatin/AminoP/Spt16_N"/>
</dbReference>
<accession>A0A9P0QLE8</accession>
<dbReference type="GO" id="GO:0070006">
    <property type="term" value="F:metalloaminopeptidase activity"/>
    <property type="evidence" value="ECO:0007669"/>
    <property type="project" value="InterPro"/>
</dbReference>
<dbReference type="GO" id="GO:0030145">
    <property type="term" value="F:manganese ion binding"/>
    <property type="evidence" value="ECO:0007669"/>
    <property type="project" value="InterPro"/>
</dbReference>
<dbReference type="EMBL" id="CAKXYY010000002">
    <property type="protein sequence ID" value="CAH2350814.1"/>
    <property type="molecule type" value="Genomic_DNA"/>
</dbReference>
<proteinExistence type="inferred from homology"/>
<evidence type="ECO:0000256" key="6">
    <source>
        <dbReference type="RuleBase" id="RU000590"/>
    </source>
</evidence>
<evidence type="ECO:0000256" key="1">
    <source>
        <dbReference type="ARBA" id="ARBA00001936"/>
    </source>
</evidence>
<dbReference type="SUPFAM" id="SSF55920">
    <property type="entry name" value="Creatinase/aminopeptidase"/>
    <property type="match status" value="1"/>
</dbReference>
<dbReference type="InterPro" id="IPR007865">
    <property type="entry name" value="Aminopep_P_N"/>
</dbReference>
<dbReference type="InterPro" id="IPR052433">
    <property type="entry name" value="X-Pro_dipept-like"/>
</dbReference>
<evidence type="ECO:0000256" key="5">
    <source>
        <dbReference type="ARBA" id="ARBA00023211"/>
    </source>
</evidence>
<dbReference type="Gene3D" id="3.40.350.10">
    <property type="entry name" value="Creatinase/prolidase N-terminal domain"/>
    <property type="match status" value="1"/>
</dbReference>
<reference evidence="8" key="1">
    <citation type="submission" date="2022-03" db="EMBL/GenBank/DDBJ databases">
        <authorList>
            <person name="Legras J.-L."/>
            <person name="Devillers H."/>
            <person name="Grondin C."/>
        </authorList>
    </citation>
    <scope>NUCLEOTIDE SEQUENCE</scope>
    <source>
        <strain evidence="8">CLIB 1423</strain>
    </source>
</reference>
<dbReference type="Pfam" id="PF00557">
    <property type="entry name" value="Peptidase_M24"/>
    <property type="match status" value="1"/>
</dbReference>
<dbReference type="AlphaFoldDB" id="A0A9P0QLE8"/>
<evidence type="ECO:0000256" key="4">
    <source>
        <dbReference type="ARBA" id="ARBA00022801"/>
    </source>
</evidence>
<evidence type="ECO:0000259" key="7">
    <source>
        <dbReference type="SMART" id="SM01011"/>
    </source>
</evidence>
<comment type="caution">
    <text evidence="8">The sequence shown here is derived from an EMBL/GenBank/DDBJ whole genome shotgun (WGS) entry which is preliminary data.</text>
</comment>
<organism evidence="8 9">
    <name type="scientific">[Candida] railenensis</name>
    <dbReference type="NCBI Taxonomy" id="45579"/>
    <lineage>
        <taxon>Eukaryota</taxon>
        <taxon>Fungi</taxon>
        <taxon>Dikarya</taxon>
        <taxon>Ascomycota</taxon>
        <taxon>Saccharomycotina</taxon>
        <taxon>Pichiomycetes</taxon>
        <taxon>Debaryomycetaceae</taxon>
        <taxon>Kurtzmaniella</taxon>
    </lineage>
</organism>
<keyword evidence="4" id="KW-0378">Hydrolase</keyword>
<evidence type="ECO:0000256" key="3">
    <source>
        <dbReference type="ARBA" id="ARBA00022723"/>
    </source>
</evidence>
<dbReference type="SMART" id="SM01011">
    <property type="entry name" value="AMP_N"/>
    <property type="match status" value="1"/>
</dbReference>
<comment type="cofactor">
    <cofactor evidence="1">
        <name>Mn(2+)</name>
        <dbReference type="ChEBI" id="CHEBI:29035"/>
    </cofactor>
</comment>
<name>A0A9P0QLE8_9ASCO</name>
<gene>
    <name evidence="8" type="ORF">CLIB1423_02S05776</name>
</gene>
<keyword evidence="9" id="KW-1185">Reference proteome</keyword>
<dbReference type="PROSITE" id="PS00491">
    <property type="entry name" value="PROLINE_PEPTIDASE"/>
    <property type="match status" value="1"/>
</dbReference>
<sequence>MIRAVFTRSGHSLSRTLAPRRLARSIHASALASIDLTTRPPVDLPYLLGQPTHETRTHYIPQPGNLTPGISAQEYYERRLSLASKLPKNSIAILVGNTTQFSSGSVFYDFQQDNDFYYMTGWLEPNSVAVIQKLSDEEEVLLHMFVPPKDQSTQLWEGERSGVEGAMDFFNADMASDISTIGSSLSKLIDSSDYIFWDDKGNKSSAGNPNSKFNDFFSLGALSRTPRTIQELVKSSNKVVRSLTSMISQQREVKSDSEIEVMHAAGTISSRAINKAIAMVGSESPPYSEKSLAKFLEYQFVLGGCDKEAYIPVVASGKNALTIHYTRNDDLLYRDETVFIDAGGKLGGYCADISRSWPNSRNGFSDAQRDIYQAVLNVNKKCIDLCHVQDGISLHDIHLKSVEYLTAELRNLTGFQSVTQSQVSNVLYPHYIGHHLGLDLHDIPGTSRFKKLVPGNVITIEPGLYIPMDSKWPKHYQGIGVRVEDDIVVGTEPSEILNLSSGCVKEIVDIESLIHAGRVTTPGAYEELVVLDI</sequence>
<dbReference type="PANTHER" id="PTHR43226">
    <property type="entry name" value="XAA-PRO AMINOPEPTIDASE 3"/>
    <property type="match status" value="1"/>
</dbReference>
<dbReference type="Pfam" id="PF05195">
    <property type="entry name" value="AMP_N"/>
    <property type="match status" value="1"/>
</dbReference>
<dbReference type="Proteomes" id="UP000837801">
    <property type="component" value="Unassembled WGS sequence"/>
</dbReference>
<protein>
    <submittedName>
        <fullName evidence="8">Intermediate cleaving peptidase 55</fullName>
    </submittedName>
</protein>
<dbReference type="Gene3D" id="3.90.230.10">
    <property type="entry name" value="Creatinase/methionine aminopeptidase superfamily"/>
    <property type="match status" value="1"/>
</dbReference>
<dbReference type="PANTHER" id="PTHR43226:SF4">
    <property type="entry name" value="XAA-PRO AMINOPEPTIDASE 3"/>
    <property type="match status" value="1"/>
</dbReference>
<evidence type="ECO:0000313" key="8">
    <source>
        <dbReference type="EMBL" id="CAH2350814.1"/>
    </source>
</evidence>